<keyword evidence="2" id="KW-1185">Reference proteome</keyword>
<proteinExistence type="predicted"/>
<reference evidence="1 2" key="1">
    <citation type="submission" date="2020-09" db="EMBL/GenBank/DDBJ databases">
        <title>The genome sequence of type strain Labrenzia polysiphoniae KACC 19711.</title>
        <authorList>
            <person name="Liu Y."/>
        </authorList>
    </citation>
    <scope>NUCLEOTIDE SEQUENCE [LARGE SCALE GENOMIC DNA]</scope>
    <source>
        <strain evidence="1 2">KACC 19711</strain>
    </source>
</reference>
<sequence length="211" mass="23579">MSENSHEAVMRLFCTPIAPLFKRVPGGNRRAFIRAVCRSLQEFDDPVLSEAAHRILRTAKGMTWPNAGELYQTCATVRDELRRKAEQAATMADRQEGAAGQLPLPETVAVDIMIAKDPDLVRYAVEGDYHTLLLDHVRQHRGLPDDDTCERLLNASRDRLVKAQAQAAAHPGPIENFYLQGLLNRRRAVARMIESAFAEREQKRGAAHGEA</sequence>
<name>A0ABR9C951_9HYPH</name>
<dbReference type="RefSeq" id="WP_192107541.1">
    <property type="nucleotide sequence ID" value="NZ_JACYXJ010000002.1"/>
</dbReference>
<gene>
    <name evidence="1" type="ORF">IG617_03875</name>
</gene>
<accession>A0ABR9C951</accession>
<organism evidence="1 2">
    <name type="scientific">Roseibium polysiphoniae</name>
    <dbReference type="NCBI Taxonomy" id="2571221"/>
    <lineage>
        <taxon>Bacteria</taxon>
        <taxon>Pseudomonadati</taxon>
        <taxon>Pseudomonadota</taxon>
        <taxon>Alphaproteobacteria</taxon>
        <taxon>Hyphomicrobiales</taxon>
        <taxon>Stappiaceae</taxon>
        <taxon>Roseibium</taxon>
    </lineage>
</organism>
<evidence type="ECO:0000313" key="2">
    <source>
        <dbReference type="Proteomes" id="UP000615687"/>
    </source>
</evidence>
<dbReference type="EMBL" id="JACYXJ010000002">
    <property type="protein sequence ID" value="MBD8875421.1"/>
    <property type="molecule type" value="Genomic_DNA"/>
</dbReference>
<dbReference type="Proteomes" id="UP000615687">
    <property type="component" value="Unassembled WGS sequence"/>
</dbReference>
<comment type="caution">
    <text evidence="1">The sequence shown here is derived from an EMBL/GenBank/DDBJ whole genome shotgun (WGS) entry which is preliminary data.</text>
</comment>
<protein>
    <submittedName>
        <fullName evidence="1">Uncharacterized protein</fullName>
    </submittedName>
</protein>
<evidence type="ECO:0000313" key="1">
    <source>
        <dbReference type="EMBL" id="MBD8875421.1"/>
    </source>
</evidence>